<gene>
    <name evidence="2" type="ORF">SPPYR_1654</name>
</gene>
<dbReference type="Gene3D" id="3.20.20.370">
    <property type="entry name" value="Glycoside hydrolase/deacetylase"/>
    <property type="match status" value="1"/>
</dbReference>
<organism evidence="2">
    <name type="scientific">uncultured Sphingopyxis sp</name>
    <dbReference type="NCBI Taxonomy" id="310581"/>
    <lineage>
        <taxon>Bacteria</taxon>
        <taxon>Pseudomonadati</taxon>
        <taxon>Pseudomonadota</taxon>
        <taxon>Alphaproteobacteria</taxon>
        <taxon>Sphingomonadales</taxon>
        <taxon>Sphingomonadaceae</taxon>
        <taxon>Sphingopyxis</taxon>
        <taxon>environmental samples</taxon>
    </lineage>
</organism>
<accession>A0A1Y5PZV8</accession>
<sequence length="461" mass="52146">MTLLLTLPSSRSTPLKWIADIVLGEWLGLPFDLVEGAENAVVLERGGRRLVLASQFPDLAAVRSTWDAQLPMLPLAELDTREAWAEADLEGPLPVLSGLPRIEESENEIHCGIDMFGAIFLMLSRFEEVALPDRDAHDRFPATASLAWKGGFLYRPVVDEYVVLLGAMIRRLWPDVAHPRREGRIRVSCDVDQPFDRVGRSAGALVRSLAGDLVRRRDPRLALRRVRNFVEHRRGDLRFDPYYTFDWYMDACEAAGHSAAFYFIPDHSAGEIDGSYDLFEPRTLALIRAVGARAHEVGVHGSYNTYRDAGQIAHERQRMRDACAQAGVAQAVCGNRQHYLRWDANETPDWLDAAGYDYDTTGCFADRPGFRYGTARSFPMWSWQRLSPLRLRQRPLILMEGSVLADAYLGLGHSSAAMDLMQQLKSRALKHGGDFTLLWHNSYLLTKADRAFFQEIIRKDR</sequence>
<feature type="domain" description="DUF7033" evidence="1">
    <location>
        <begin position="112"/>
        <end position="196"/>
    </location>
</feature>
<reference evidence="2" key="1">
    <citation type="submission" date="2016-03" db="EMBL/GenBank/DDBJ databases">
        <authorList>
            <person name="Ploux O."/>
        </authorList>
    </citation>
    <scope>NUCLEOTIDE SEQUENCE</scope>
    <source>
        <strain evidence="2">UC10</strain>
    </source>
</reference>
<dbReference type="AlphaFoldDB" id="A0A1Y5PZV8"/>
<evidence type="ECO:0000259" key="1">
    <source>
        <dbReference type="Pfam" id="PF23019"/>
    </source>
</evidence>
<dbReference type="Pfam" id="PF23019">
    <property type="entry name" value="DUF7033"/>
    <property type="match status" value="1"/>
</dbReference>
<proteinExistence type="predicted"/>
<protein>
    <recommendedName>
        <fullName evidence="1">DUF7033 domain-containing protein</fullName>
    </recommendedName>
</protein>
<evidence type="ECO:0000313" key="2">
    <source>
        <dbReference type="EMBL" id="SBV32774.1"/>
    </source>
</evidence>
<dbReference type="InterPro" id="IPR054297">
    <property type="entry name" value="DUF7033"/>
</dbReference>
<name>A0A1Y5PZV8_9SPHN</name>
<dbReference type="GO" id="GO:0005975">
    <property type="term" value="P:carbohydrate metabolic process"/>
    <property type="evidence" value="ECO:0007669"/>
    <property type="project" value="InterPro"/>
</dbReference>
<dbReference type="RefSeq" id="WP_295326142.1">
    <property type="nucleotide sequence ID" value="NZ_LT598653.1"/>
</dbReference>
<dbReference type="InterPro" id="IPR011330">
    <property type="entry name" value="Glyco_hydro/deAcase_b/a-brl"/>
</dbReference>
<dbReference type="SUPFAM" id="SSF88713">
    <property type="entry name" value="Glycoside hydrolase/deacetylase"/>
    <property type="match status" value="1"/>
</dbReference>
<dbReference type="KEGG" id="sphu:SPPYR_1654"/>
<dbReference type="CDD" id="cd10931">
    <property type="entry name" value="CE4_u7"/>
    <property type="match status" value="1"/>
</dbReference>
<dbReference type="EMBL" id="LT598653">
    <property type="protein sequence ID" value="SBV32774.1"/>
    <property type="molecule type" value="Genomic_DNA"/>
</dbReference>